<dbReference type="CDD" id="cd10033">
    <property type="entry name" value="UDG_like"/>
    <property type="match status" value="1"/>
</dbReference>
<name>A0A7W9FTP8_BREVE</name>
<evidence type="ECO:0000313" key="3">
    <source>
        <dbReference type="Proteomes" id="UP000556201"/>
    </source>
</evidence>
<evidence type="ECO:0000313" key="2">
    <source>
        <dbReference type="EMBL" id="MBB5771380.1"/>
    </source>
</evidence>
<reference evidence="2 3" key="1">
    <citation type="submission" date="2020-08" db="EMBL/GenBank/DDBJ databases">
        <title>Functional genomics of gut bacteria from endangered species of beetles.</title>
        <authorList>
            <person name="Carlos-Shanley C."/>
        </authorList>
    </citation>
    <scope>NUCLEOTIDE SEQUENCE [LARGE SCALE GENOMIC DNA]</scope>
    <source>
        <strain evidence="2 3">S00192</strain>
    </source>
</reference>
<feature type="domain" description="Uracil-DNA glycosylase-like" evidence="1">
    <location>
        <begin position="39"/>
        <end position="197"/>
    </location>
</feature>
<dbReference type="EMBL" id="JACHLJ010000001">
    <property type="protein sequence ID" value="MBB5771380.1"/>
    <property type="molecule type" value="Genomic_DNA"/>
</dbReference>
<dbReference type="Proteomes" id="UP000556201">
    <property type="component" value="Unassembled WGS sequence"/>
</dbReference>
<organism evidence="2 3">
    <name type="scientific">Brevundimonas vesicularis</name>
    <name type="common">Pseudomonas vesicularis</name>
    <dbReference type="NCBI Taxonomy" id="41276"/>
    <lineage>
        <taxon>Bacteria</taxon>
        <taxon>Pseudomonadati</taxon>
        <taxon>Pseudomonadota</taxon>
        <taxon>Alphaproteobacteria</taxon>
        <taxon>Caulobacterales</taxon>
        <taxon>Caulobacteraceae</taxon>
        <taxon>Brevundimonas</taxon>
    </lineage>
</organism>
<sequence length="223" mass="25177">MGPRLRGDERVARYLEGILTDIRACRACAGVLPHTPRPVVRVFPETRLLICGQAPGRRVHESGLPFTDPSGDRLRDWMGVDYETFYADPRIGVAAQAFCYPGTAPKGGDYPPPSRCAELWRPQLLDALPQMELTLLVGGYAQAWALGDRAKRTMTETVRAWREYAPDLLVLPHPSWRNTAWLKKNPWFEIEVLPYLRERVRRILTSANPAAIRSSEMDLPVVS</sequence>
<dbReference type="SMART" id="SM00986">
    <property type="entry name" value="UDG"/>
    <property type="match status" value="1"/>
</dbReference>
<dbReference type="Gene3D" id="3.40.470.10">
    <property type="entry name" value="Uracil-DNA glycosylase-like domain"/>
    <property type="match status" value="1"/>
</dbReference>
<dbReference type="SMART" id="SM00987">
    <property type="entry name" value="UreE_C"/>
    <property type="match status" value="1"/>
</dbReference>
<gene>
    <name evidence="2" type="ORF">HNP47_001349</name>
</gene>
<dbReference type="AlphaFoldDB" id="A0A7W9FTP8"/>
<dbReference type="PANTHER" id="PTHR42160:SF1">
    <property type="entry name" value="URACIL-DNA GLYCOSYLASE SUPERFAMILY PROTEIN"/>
    <property type="match status" value="1"/>
</dbReference>
<dbReference type="SUPFAM" id="SSF52141">
    <property type="entry name" value="Uracil-DNA glycosylase-like"/>
    <property type="match status" value="1"/>
</dbReference>
<dbReference type="RefSeq" id="WP_184278842.1">
    <property type="nucleotide sequence ID" value="NZ_JACHLJ010000001.1"/>
</dbReference>
<accession>A0A7W9FTP8</accession>
<dbReference type="Pfam" id="PF03167">
    <property type="entry name" value="UDG"/>
    <property type="match status" value="1"/>
</dbReference>
<evidence type="ECO:0000259" key="1">
    <source>
        <dbReference type="SMART" id="SM00986"/>
    </source>
</evidence>
<protein>
    <submittedName>
        <fullName evidence="2">Uracil-DNA glycosylase</fullName>
    </submittedName>
</protein>
<dbReference type="InterPro" id="IPR005122">
    <property type="entry name" value="Uracil-DNA_glycosylase-like"/>
</dbReference>
<comment type="caution">
    <text evidence="2">The sequence shown here is derived from an EMBL/GenBank/DDBJ whole genome shotgun (WGS) entry which is preliminary data.</text>
</comment>
<proteinExistence type="predicted"/>
<dbReference type="PANTHER" id="PTHR42160">
    <property type="entry name" value="URACIL-DNA GLYCOSYLASE SUPERFAMILY PROTEIN"/>
    <property type="match status" value="1"/>
</dbReference>
<dbReference type="InterPro" id="IPR036895">
    <property type="entry name" value="Uracil-DNA_glycosylase-like_sf"/>
</dbReference>
<dbReference type="InterPro" id="IPR047124">
    <property type="entry name" value="HI_0220.2"/>
</dbReference>